<keyword evidence="1" id="KW-0547">Nucleotide-binding</keyword>
<dbReference type="GO" id="GO:0006400">
    <property type="term" value="P:tRNA modification"/>
    <property type="evidence" value="ECO:0007669"/>
    <property type="project" value="UniProtKB-ARBA"/>
</dbReference>
<evidence type="ECO:0000256" key="1">
    <source>
        <dbReference type="ARBA" id="ARBA00022741"/>
    </source>
</evidence>
<evidence type="ECO:0000256" key="3">
    <source>
        <dbReference type="ARBA" id="ARBA00025768"/>
    </source>
</evidence>
<gene>
    <name evidence="5" type="ORF">ILUMI_03079</name>
</gene>
<keyword evidence="6" id="KW-1185">Reference proteome</keyword>
<dbReference type="OrthoDB" id="9972657at2759"/>
<dbReference type="GO" id="GO:0005524">
    <property type="term" value="F:ATP binding"/>
    <property type="evidence" value="ECO:0007669"/>
    <property type="project" value="UniProtKB-KW"/>
</dbReference>
<dbReference type="Pfam" id="PF08433">
    <property type="entry name" value="KTI12"/>
    <property type="match status" value="1"/>
</dbReference>
<comment type="similarity">
    <text evidence="3">Belongs to the KTI12 family.</text>
</comment>
<accession>A0A8K0GFV3</accession>
<evidence type="ECO:0000313" key="6">
    <source>
        <dbReference type="Proteomes" id="UP000801492"/>
    </source>
</evidence>
<dbReference type="Gene3D" id="3.40.50.300">
    <property type="entry name" value="P-loop containing nucleotide triphosphate hydrolases"/>
    <property type="match status" value="1"/>
</dbReference>
<dbReference type="PANTHER" id="PTHR12435">
    <property type="match status" value="1"/>
</dbReference>
<name>A0A8K0GFV3_IGNLU</name>
<dbReference type="FunFam" id="3.40.50.300:FF:000827">
    <property type="entry name" value="KTI12 chromatin-associated homolog"/>
    <property type="match status" value="1"/>
</dbReference>
<protein>
    <recommendedName>
        <fullName evidence="4">Protein KTI12 homolog</fullName>
    </recommendedName>
</protein>
<organism evidence="5 6">
    <name type="scientific">Ignelater luminosus</name>
    <name type="common">Cucubano</name>
    <name type="synonym">Pyrophorus luminosus</name>
    <dbReference type="NCBI Taxonomy" id="2038154"/>
    <lineage>
        <taxon>Eukaryota</taxon>
        <taxon>Metazoa</taxon>
        <taxon>Ecdysozoa</taxon>
        <taxon>Arthropoda</taxon>
        <taxon>Hexapoda</taxon>
        <taxon>Insecta</taxon>
        <taxon>Pterygota</taxon>
        <taxon>Neoptera</taxon>
        <taxon>Endopterygota</taxon>
        <taxon>Coleoptera</taxon>
        <taxon>Polyphaga</taxon>
        <taxon>Elateriformia</taxon>
        <taxon>Elateroidea</taxon>
        <taxon>Elateridae</taxon>
        <taxon>Agrypninae</taxon>
        <taxon>Pyrophorini</taxon>
        <taxon>Ignelater</taxon>
    </lineage>
</organism>
<dbReference type="EMBL" id="VTPC01001110">
    <property type="protein sequence ID" value="KAF2903105.1"/>
    <property type="molecule type" value="Genomic_DNA"/>
</dbReference>
<dbReference type="AlphaFoldDB" id="A0A8K0GFV3"/>
<evidence type="ECO:0000256" key="4">
    <source>
        <dbReference type="ARBA" id="ARBA00026170"/>
    </source>
</evidence>
<evidence type="ECO:0000256" key="2">
    <source>
        <dbReference type="ARBA" id="ARBA00022840"/>
    </source>
</evidence>
<proteinExistence type="inferred from homology"/>
<dbReference type="InterPro" id="IPR013641">
    <property type="entry name" value="KTI12/PSTK"/>
</dbReference>
<dbReference type="SUPFAM" id="SSF52540">
    <property type="entry name" value="P-loop containing nucleoside triphosphate hydrolases"/>
    <property type="match status" value="1"/>
</dbReference>
<dbReference type="InterPro" id="IPR027417">
    <property type="entry name" value="P-loop_NTPase"/>
</dbReference>
<evidence type="ECO:0000313" key="5">
    <source>
        <dbReference type="EMBL" id="KAF2903105.1"/>
    </source>
</evidence>
<reference evidence="5" key="1">
    <citation type="submission" date="2019-08" db="EMBL/GenBank/DDBJ databases">
        <title>The genome of the North American firefly Photinus pyralis.</title>
        <authorList>
            <consortium name="Photinus pyralis genome working group"/>
            <person name="Fallon T.R."/>
            <person name="Sander Lower S.E."/>
            <person name="Weng J.-K."/>
        </authorList>
    </citation>
    <scope>NUCLEOTIDE SEQUENCE</scope>
    <source>
        <strain evidence="5">TRF0915ILg1</strain>
        <tissue evidence="5">Whole body</tissue>
    </source>
</reference>
<comment type="caution">
    <text evidence="5">The sequence shown here is derived from an EMBL/GenBank/DDBJ whole genome shotgun (WGS) entry which is preliminary data.</text>
</comment>
<dbReference type="Proteomes" id="UP000801492">
    <property type="component" value="Unassembled WGS sequence"/>
</dbReference>
<sequence>MPLIIMTGTPCSGKTTRTKEIKKHFETQGKTVHVVSEEEQIIKAGFEKNSFYLDSSKEKHIRGLVKSDVLKLIGPNSVVILDGSNYIKGYRYELYCASKANKSTQCTIYTLINHDVSWEFNEKREVESEKYNRETFDALIMRYEEPDSKNRWDSPLFMIYPDGTLDFSAISDCLFKKKPPPPNQSTQNPPLSATNFLYELDKITKEITDEIIKAKSKGAVGEFQVPGYDNLTIDISSITKAQLIIARRQYLVYSKMHAPAVNQIPQLYIQFLKTSIS</sequence>
<keyword evidence="2" id="KW-0067">ATP-binding</keyword>
<dbReference type="GO" id="GO:0006357">
    <property type="term" value="P:regulation of transcription by RNA polymerase II"/>
    <property type="evidence" value="ECO:0007669"/>
    <property type="project" value="UniProtKB-ARBA"/>
</dbReference>